<feature type="transmembrane region" description="Helical" evidence="8">
    <location>
        <begin position="74"/>
        <end position="95"/>
    </location>
</feature>
<dbReference type="STRING" id="29332.AWH48_18590"/>
<dbReference type="PANTHER" id="PTHR30472">
    <property type="entry name" value="FERRIC ENTEROBACTIN TRANSPORT SYSTEM PERMEASE PROTEIN"/>
    <property type="match status" value="1"/>
</dbReference>
<name>A0A177LBW7_9BACI</name>
<protein>
    <submittedName>
        <fullName evidence="9">Iron ABC transporter permease</fullName>
    </submittedName>
</protein>
<evidence type="ECO:0000313" key="10">
    <source>
        <dbReference type="Proteomes" id="UP000076935"/>
    </source>
</evidence>
<dbReference type="RefSeq" id="WP_063964364.1">
    <property type="nucleotide sequence ID" value="NZ_JBCNAN010000047.1"/>
</dbReference>
<keyword evidence="3" id="KW-0813">Transport</keyword>
<reference evidence="9 10" key="1">
    <citation type="submission" date="2016-01" db="EMBL/GenBank/DDBJ databases">
        <title>Investigation of taxonomic status of Bacillus aminovorans.</title>
        <authorList>
            <person name="Verma A."/>
            <person name="Pal Y."/>
            <person name="Krishnamurthi S."/>
        </authorList>
    </citation>
    <scope>NUCLEOTIDE SEQUENCE [LARGE SCALE GENOMIC DNA]</scope>
    <source>
        <strain evidence="9 10">DSM 1314</strain>
    </source>
</reference>
<gene>
    <name evidence="9" type="ORF">AWH49_06605</name>
</gene>
<feature type="transmembrane region" description="Helical" evidence="8">
    <location>
        <begin position="20"/>
        <end position="40"/>
    </location>
</feature>
<dbReference type="PANTHER" id="PTHR30472:SF24">
    <property type="entry name" value="FERRIC ENTEROBACTIN TRANSPORT SYSTEM PERMEASE PROTEIN FEPG"/>
    <property type="match status" value="1"/>
</dbReference>
<feature type="transmembrane region" description="Helical" evidence="8">
    <location>
        <begin position="254"/>
        <end position="281"/>
    </location>
</feature>
<dbReference type="Pfam" id="PF01032">
    <property type="entry name" value="FecCD"/>
    <property type="match status" value="1"/>
</dbReference>
<dbReference type="GO" id="GO:0005886">
    <property type="term" value="C:plasma membrane"/>
    <property type="evidence" value="ECO:0007669"/>
    <property type="project" value="UniProtKB-SubCell"/>
</dbReference>
<dbReference type="GO" id="GO:0022857">
    <property type="term" value="F:transmembrane transporter activity"/>
    <property type="evidence" value="ECO:0007669"/>
    <property type="project" value="InterPro"/>
</dbReference>
<evidence type="ECO:0000256" key="1">
    <source>
        <dbReference type="ARBA" id="ARBA00004651"/>
    </source>
</evidence>
<feature type="transmembrane region" description="Helical" evidence="8">
    <location>
        <begin position="166"/>
        <end position="191"/>
    </location>
</feature>
<comment type="subcellular location">
    <subcellularLocation>
        <location evidence="1">Cell membrane</location>
        <topology evidence="1">Multi-pass membrane protein</topology>
    </subcellularLocation>
</comment>
<evidence type="ECO:0000256" key="4">
    <source>
        <dbReference type="ARBA" id="ARBA00022475"/>
    </source>
</evidence>
<evidence type="ECO:0000256" key="2">
    <source>
        <dbReference type="ARBA" id="ARBA00007935"/>
    </source>
</evidence>
<dbReference type="GO" id="GO:0033214">
    <property type="term" value="P:siderophore-iron import into cell"/>
    <property type="evidence" value="ECO:0007669"/>
    <property type="project" value="TreeGrafter"/>
</dbReference>
<feature type="transmembrane region" description="Helical" evidence="8">
    <location>
        <begin position="104"/>
        <end position="122"/>
    </location>
</feature>
<dbReference type="EMBL" id="LQWY01000002">
    <property type="protein sequence ID" value="OAH63218.1"/>
    <property type="molecule type" value="Genomic_DNA"/>
</dbReference>
<feature type="transmembrane region" description="Helical" evidence="8">
    <location>
        <begin position="211"/>
        <end position="233"/>
    </location>
</feature>
<dbReference type="AlphaFoldDB" id="A0A177LBW7"/>
<organism evidence="9 10">
    <name type="scientific">Domibacillus aminovorans</name>
    <dbReference type="NCBI Taxonomy" id="29332"/>
    <lineage>
        <taxon>Bacteria</taxon>
        <taxon>Bacillati</taxon>
        <taxon>Bacillota</taxon>
        <taxon>Bacilli</taxon>
        <taxon>Bacillales</taxon>
        <taxon>Bacillaceae</taxon>
        <taxon>Domibacillus</taxon>
    </lineage>
</organism>
<feature type="transmembrane region" description="Helical" evidence="8">
    <location>
        <begin position="318"/>
        <end position="343"/>
    </location>
</feature>
<dbReference type="FunFam" id="1.10.3470.10:FF:000001">
    <property type="entry name" value="Vitamin B12 ABC transporter permease BtuC"/>
    <property type="match status" value="1"/>
</dbReference>
<keyword evidence="10" id="KW-1185">Reference proteome</keyword>
<dbReference type="Proteomes" id="UP000076935">
    <property type="component" value="Unassembled WGS sequence"/>
</dbReference>
<comment type="caution">
    <text evidence="9">The sequence shown here is derived from an EMBL/GenBank/DDBJ whole genome shotgun (WGS) entry which is preliminary data.</text>
</comment>
<dbReference type="InterPro" id="IPR000522">
    <property type="entry name" value="ABC_transptr_permease_BtuC"/>
</dbReference>
<evidence type="ECO:0000256" key="5">
    <source>
        <dbReference type="ARBA" id="ARBA00022692"/>
    </source>
</evidence>
<evidence type="ECO:0000256" key="8">
    <source>
        <dbReference type="SAM" id="Phobius"/>
    </source>
</evidence>
<dbReference type="SUPFAM" id="SSF81345">
    <property type="entry name" value="ABC transporter involved in vitamin B12 uptake, BtuC"/>
    <property type="match status" value="1"/>
</dbReference>
<feature type="transmembrane region" description="Helical" evidence="8">
    <location>
        <begin position="134"/>
        <end position="154"/>
    </location>
</feature>
<dbReference type="Gene3D" id="1.10.3470.10">
    <property type="entry name" value="ABC transporter involved in vitamin B12 uptake, BtuC"/>
    <property type="match status" value="1"/>
</dbReference>
<feature type="transmembrane region" description="Helical" evidence="8">
    <location>
        <begin position="293"/>
        <end position="311"/>
    </location>
</feature>
<keyword evidence="6 8" id="KW-1133">Transmembrane helix</keyword>
<sequence length="347" mass="36412">MKAFRPLHGAVSLLIDQRTVFKIISLFACLLIVFIASAALGDIKFSPVVAFQTIFGFGDPFQHMVVYSFRMPRILVALFAGAALAMAGAILQGLVRNPLASPDLIGMTAGGSAAVTAFLAIFSDKSNALTVSIGWLPLAAFIGAAVTALLVYMLAWKNGLSPIRLILIGIGLTAAMKAVTTMMMIIGPIYQASKANMWMTGSVNGSSWSDVLMIAPWTIISLVAVMMAGRHLNMQQFGDELAIGAGARVERQRIFFLVLATALVGGAVAFAGGIGFVGLMAPHIARRLVGSHAGGLIPATALIGAILVMLADLAGRTLFLPLEVPAGVFTAAIGAPYFIYLLFRTKG</sequence>
<evidence type="ECO:0000313" key="9">
    <source>
        <dbReference type="EMBL" id="OAH63218.1"/>
    </source>
</evidence>
<evidence type="ECO:0000256" key="6">
    <source>
        <dbReference type="ARBA" id="ARBA00022989"/>
    </source>
</evidence>
<keyword evidence="7 8" id="KW-0472">Membrane</keyword>
<accession>A0A177LBW7</accession>
<dbReference type="CDD" id="cd06550">
    <property type="entry name" value="TM_ABC_iron-siderophores_like"/>
    <property type="match status" value="1"/>
</dbReference>
<evidence type="ECO:0000256" key="7">
    <source>
        <dbReference type="ARBA" id="ARBA00023136"/>
    </source>
</evidence>
<dbReference type="InterPro" id="IPR037294">
    <property type="entry name" value="ABC_BtuC-like"/>
</dbReference>
<evidence type="ECO:0000256" key="3">
    <source>
        <dbReference type="ARBA" id="ARBA00022448"/>
    </source>
</evidence>
<proteinExistence type="inferred from homology"/>
<keyword evidence="5 8" id="KW-0812">Transmembrane</keyword>
<keyword evidence="4" id="KW-1003">Cell membrane</keyword>
<comment type="similarity">
    <text evidence="2">Belongs to the binding-protein-dependent transport system permease family. FecCD subfamily.</text>
</comment>